<keyword evidence="2" id="KW-1185">Reference proteome</keyword>
<dbReference type="AlphaFoldDB" id="A0A8X6ST48"/>
<name>A0A8X6ST48_TRICX</name>
<organism evidence="1 2">
    <name type="scientific">Trichonephila clavipes</name>
    <name type="common">Golden silk orbweaver</name>
    <name type="synonym">Nephila clavipes</name>
    <dbReference type="NCBI Taxonomy" id="2585209"/>
    <lineage>
        <taxon>Eukaryota</taxon>
        <taxon>Metazoa</taxon>
        <taxon>Ecdysozoa</taxon>
        <taxon>Arthropoda</taxon>
        <taxon>Chelicerata</taxon>
        <taxon>Arachnida</taxon>
        <taxon>Araneae</taxon>
        <taxon>Araneomorphae</taxon>
        <taxon>Entelegynae</taxon>
        <taxon>Araneoidea</taxon>
        <taxon>Nephilidae</taxon>
        <taxon>Trichonephila</taxon>
    </lineage>
</organism>
<evidence type="ECO:0000313" key="1">
    <source>
        <dbReference type="EMBL" id="GFY17260.1"/>
    </source>
</evidence>
<accession>A0A8X6ST48</accession>
<evidence type="ECO:0000313" key="2">
    <source>
        <dbReference type="Proteomes" id="UP000887159"/>
    </source>
</evidence>
<dbReference type="Proteomes" id="UP000887159">
    <property type="component" value="Unassembled WGS sequence"/>
</dbReference>
<reference evidence="1" key="1">
    <citation type="submission" date="2020-08" db="EMBL/GenBank/DDBJ databases">
        <title>Multicomponent nature underlies the extraordinary mechanical properties of spider dragline silk.</title>
        <authorList>
            <person name="Kono N."/>
            <person name="Nakamura H."/>
            <person name="Mori M."/>
            <person name="Yoshida Y."/>
            <person name="Ohtoshi R."/>
            <person name="Malay A.D."/>
            <person name="Moran D.A.P."/>
            <person name="Tomita M."/>
            <person name="Numata K."/>
            <person name="Arakawa K."/>
        </authorList>
    </citation>
    <scope>NUCLEOTIDE SEQUENCE</scope>
</reference>
<protein>
    <submittedName>
        <fullName evidence="1">Uncharacterized protein</fullName>
    </submittedName>
</protein>
<dbReference type="EMBL" id="BMAU01021343">
    <property type="protein sequence ID" value="GFY17260.1"/>
    <property type="molecule type" value="Genomic_DNA"/>
</dbReference>
<proteinExistence type="predicted"/>
<gene>
    <name evidence="1" type="ORF">TNCV_1090341</name>
</gene>
<sequence>MEEDSIVVNILESTTLDIGIGGSGSKTVAVLEDVEGSSSAWVDEDDVEITGVFWVKQGLYPGTAALDPYVSVKKTSSWRASTHHGVQQGRQCAGQLTIVRHGAYLEYTQNIMLQHQGEDPTGKPDTPYPQH</sequence>
<comment type="caution">
    <text evidence="1">The sequence shown here is derived from an EMBL/GenBank/DDBJ whole genome shotgun (WGS) entry which is preliminary data.</text>
</comment>